<dbReference type="Gene3D" id="3.30.70.1150">
    <property type="entry name" value="ACT-like. Chain A, domain 2"/>
    <property type="match status" value="1"/>
</dbReference>
<evidence type="ECO:0000256" key="4">
    <source>
        <dbReference type="ARBA" id="ARBA00011744"/>
    </source>
</evidence>
<keyword evidence="5 8" id="KW-0028">Amino-acid biosynthesis</keyword>
<name>A0ABT2RUX9_9FIRM</name>
<dbReference type="CDD" id="cd04878">
    <property type="entry name" value="ACT_AHAS"/>
    <property type="match status" value="1"/>
</dbReference>
<dbReference type="InterPro" id="IPR004789">
    <property type="entry name" value="Acetalactate_synth_ssu"/>
</dbReference>
<dbReference type="RefSeq" id="WP_158362301.1">
    <property type="nucleotide sequence ID" value="NZ_JAOQKC010000004.1"/>
</dbReference>
<dbReference type="SUPFAM" id="SSF55021">
    <property type="entry name" value="ACT-like"/>
    <property type="match status" value="2"/>
</dbReference>
<evidence type="ECO:0000256" key="3">
    <source>
        <dbReference type="ARBA" id="ARBA00006341"/>
    </source>
</evidence>
<dbReference type="InterPro" id="IPR027271">
    <property type="entry name" value="Acetolactate_synth/TF_NikR_C"/>
</dbReference>
<accession>A0ABT2RUX9</accession>
<dbReference type="Pfam" id="PF10369">
    <property type="entry name" value="ALS_ss_C"/>
    <property type="match status" value="1"/>
</dbReference>
<keyword evidence="11" id="KW-1185">Reference proteome</keyword>
<evidence type="ECO:0000256" key="7">
    <source>
        <dbReference type="ARBA" id="ARBA00048670"/>
    </source>
</evidence>
<evidence type="ECO:0000313" key="10">
    <source>
        <dbReference type="EMBL" id="MCU6696124.1"/>
    </source>
</evidence>
<evidence type="ECO:0000256" key="5">
    <source>
        <dbReference type="ARBA" id="ARBA00022605"/>
    </source>
</evidence>
<organism evidence="10 11">
    <name type="scientific">Laedolimicola ammoniilytica</name>
    <dbReference type="NCBI Taxonomy" id="2981771"/>
    <lineage>
        <taxon>Bacteria</taxon>
        <taxon>Bacillati</taxon>
        <taxon>Bacillota</taxon>
        <taxon>Clostridia</taxon>
        <taxon>Lachnospirales</taxon>
        <taxon>Lachnospiraceae</taxon>
        <taxon>Laedolimicola</taxon>
    </lineage>
</organism>
<comment type="subunit">
    <text evidence="4 8">Dimer of large and small chains.</text>
</comment>
<dbReference type="PANTHER" id="PTHR30239:SF0">
    <property type="entry name" value="ACETOLACTATE SYNTHASE SMALL SUBUNIT 1, CHLOROPLASTIC"/>
    <property type="match status" value="1"/>
</dbReference>
<dbReference type="InterPro" id="IPR045865">
    <property type="entry name" value="ACT-like_dom_sf"/>
</dbReference>
<comment type="function">
    <text evidence="8">Catalyzes the conversion of 2 pyruvate molecules into acetolactate in the first common step of the biosynthetic pathway of the branched-amino acids such as leucine, isoleucine, and valine.</text>
</comment>
<keyword evidence="8 10" id="KW-0808">Transferase</keyword>
<dbReference type="InterPro" id="IPR039557">
    <property type="entry name" value="AHAS_ACT"/>
</dbReference>
<dbReference type="Proteomes" id="UP001652461">
    <property type="component" value="Unassembled WGS sequence"/>
</dbReference>
<evidence type="ECO:0000256" key="6">
    <source>
        <dbReference type="ARBA" id="ARBA00023304"/>
    </source>
</evidence>
<dbReference type="NCBIfam" id="TIGR00119">
    <property type="entry name" value="acolac_sm"/>
    <property type="match status" value="1"/>
</dbReference>
<dbReference type="Pfam" id="PF22629">
    <property type="entry name" value="ACT_AHAS_ss"/>
    <property type="match status" value="1"/>
</dbReference>
<evidence type="ECO:0000259" key="9">
    <source>
        <dbReference type="PROSITE" id="PS51671"/>
    </source>
</evidence>
<dbReference type="PANTHER" id="PTHR30239">
    <property type="entry name" value="ACETOLACTATE SYNTHASE SMALL SUBUNIT"/>
    <property type="match status" value="1"/>
</dbReference>
<keyword evidence="6 8" id="KW-0100">Branched-chain amino acid biosynthesis</keyword>
<protein>
    <recommendedName>
        <fullName evidence="8">Acetolactate synthase small subunit</fullName>
        <shortName evidence="8">AHAS</shortName>
        <shortName evidence="8">ALS</shortName>
        <ecNumber evidence="8">2.2.1.6</ecNumber>
    </recommendedName>
    <alternativeName>
        <fullName evidence="8">Acetohydroxy-acid synthase small subunit</fullName>
    </alternativeName>
</protein>
<evidence type="ECO:0000256" key="8">
    <source>
        <dbReference type="RuleBase" id="RU368092"/>
    </source>
</evidence>
<dbReference type="InterPro" id="IPR002912">
    <property type="entry name" value="ACT_dom"/>
</dbReference>
<reference evidence="10 11" key="1">
    <citation type="journal article" date="2021" name="ISME Commun">
        <title>Automated analysis of genomic sequences facilitates high-throughput and comprehensive description of bacteria.</title>
        <authorList>
            <person name="Hitch T.C.A."/>
        </authorList>
    </citation>
    <scope>NUCLEOTIDE SEQUENCE [LARGE SCALE GENOMIC DNA]</scope>
    <source>
        <strain evidence="10 11">Sanger_04</strain>
    </source>
</reference>
<dbReference type="EC" id="2.2.1.6" evidence="8"/>
<comment type="similarity">
    <text evidence="3 8">Belongs to the acetolactate synthase small subunit family.</text>
</comment>
<dbReference type="InterPro" id="IPR054480">
    <property type="entry name" value="AHAS_small-like_ACT"/>
</dbReference>
<comment type="pathway">
    <text evidence="1 8">Amino-acid biosynthesis; L-isoleucine biosynthesis; L-isoleucine from 2-oxobutanoate: step 1/4.</text>
</comment>
<comment type="pathway">
    <text evidence="2 8">Amino-acid biosynthesis; L-valine biosynthesis; L-valine from pyruvate: step 1/4.</text>
</comment>
<evidence type="ECO:0000256" key="2">
    <source>
        <dbReference type="ARBA" id="ARBA00005025"/>
    </source>
</evidence>
<proteinExistence type="inferred from homology"/>
<gene>
    <name evidence="10" type="primary">ilvN</name>
    <name evidence="10" type="ORF">OCV63_04340</name>
</gene>
<evidence type="ECO:0000313" key="11">
    <source>
        <dbReference type="Proteomes" id="UP001652461"/>
    </source>
</evidence>
<evidence type="ECO:0000256" key="1">
    <source>
        <dbReference type="ARBA" id="ARBA00004974"/>
    </source>
</evidence>
<sequence length="177" mass="19809">MKRVVFSILVDNTSGVLSRIAGLFSRRGYNIDSLTVGVTADPRYSRATVVAKGDEIIMQQIENQLNKLVDVIDIKRLEPETSICRELIMIKLKVSEENRQSLIAVANIFRAKIVDVAKESLVIELTGNQSKVDAFIDLLSGYEILELARTGITGLSRGTFDVKMYDEDGRLMDYDFS</sequence>
<dbReference type="Gene3D" id="3.30.70.260">
    <property type="match status" value="1"/>
</dbReference>
<feature type="domain" description="ACT" evidence="9">
    <location>
        <begin position="5"/>
        <end position="79"/>
    </location>
</feature>
<dbReference type="EMBL" id="JAOQKC010000004">
    <property type="protein sequence ID" value="MCU6696124.1"/>
    <property type="molecule type" value="Genomic_DNA"/>
</dbReference>
<dbReference type="NCBIfam" id="NF008864">
    <property type="entry name" value="PRK11895.1"/>
    <property type="match status" value="1"/>
</dbReference>
<dbReference type="InterPro" id="IPR019455">
    <property type="entry name" value="Acetolactate_synth_ssu_C"/>
</dbReference>
<comment type="caution">
    <text evidence="10">The sequence shown here is derived from an EMBL/GenBank/DDBJ whole genome shotgun (WGS) entry which is preliminary data.</text>
</comment>
<dbReference type="GO" id="GO:0003984">
    <property type="term" value="F:acetolactate synthase activity"/>
    <property type="evidence" value="ECO:0007669"/>
    <property type="project" value="UniProtKB-EC"/>
</dbReference>
<dbReference type="PROSITE" id="PS51671">
    <property type="entry name" value="ACT"/>
    <property type="match status" value="1"/>
</dbReference>
<comment type="catalytic activity">
    <reaction evidence="7 8">
        <text>2 pyruvate + H(+) = (2S)-2-acetolactate + CO2</text>
        <dbReference type="Rhea" id="RHEA:25249"/>
        <dbReference type="ChEBI" id="CHEBI:15361"/>
        <dbReference type="ChEBI" id="CHEBI:15378"/>
        <dbReference type="ChEBI" id="CHEBI:16526"/>
        <dbReference type="ChEBI" id="CHEBI:58476"/>
        <dbReference type="EC" id="2.2.1.6"/>
    </reaction>
</comment>